<dbReference type="VEuPathDB" id="FungiDB:ASPVEDRAFT_486502"/>
<reference evidence="4" key="1">
    <citation type="journal article" date="2017" name="Genome Biol.">
        <title>Comparative genomics reveals high biological diversity and specific adaptations in the industrially and medically important fungal genus Aspergillus.</title>
        <authorList>
            <person name="de Vries R.P."/>
            <person name="Riley R."/>
            <person name="Wiebenga A."/>
            <person name="Aguilar-Osorio G."/>
            <person name="Amillis S."/>
            <person name="Uchima C.A."/>
            <person name="Anderluh G."/>
            <person name="Asadollahi M."/>
            <person name="Askin M."/>
            <person name="Barry K."/>
            <person name="Battaglia E."/>
            <person name="Bayram O."/>
            <person name="Benocci T."/>
            <person name="Braus-Stromeyer S.A."/>
            <person name="Caldana C."/>
            <person name="Canovas D."/>
            <person name="Cerqueira G.C."/>
            <person name="Chen F."/>
            <person name="Chen W."/>
            <person name="Choi C."/>
            <person name="Clum A."/>
            <person name="Dos Santos R.A."/>
            <person name="Damasio A.R."/>
            <person name="Diallinas G."/>
            <person name="Emri T."/>
            <person name="Fekete E."/>
            <person name="Flipphi M."/>
            <person name="Freyberg S."/>
            <person name="Gallo A."/>
            <person name="Gournas C."/>
            <person name="Habgood R."/>
            <person name="Hainaut M."/>
            <person name="Harispe M.L."/>
            <person name="Henrissat B."/>
            <person name="Hilden K.S."/>
            <person name="Hope R."/>
            <person name="Hossain A."/>
            <person name="Karabika E."/>
            <person name="Karaffa L."/>
            <person name="Karanyi Z."/>
            <person name="Krasevec N."/>
            <person name="Kuo A."/>
            <person name="Kusch H."/>
            <person name="LaButti K."/>
            <person name="Lagendijk E.L."/>
            <person name="Lapidus A."/>
            <person name="Levasseur A."/>
            <person name="Lindquist E."/>
            <person name="Lipzen A."/>
            <person name="Logrieco A.F."/>
            <person name="MacCabe A."/>
            <person name="Maekelae M.R."/>
            <person name="Malavazi I."/>
            <person name="Melin P."/>
            <person name="Meyer V."/>
            <person name="Mielnichuk N."/>
            <person name="Miskei M."/>
            <person name="Molnar A.P."/>
            <person name="Mule G."/>
            <person name="Ngan C.Y."/>
            <person name="Orejas M."/>
            <person name="Orosz E."/>
            <person name="Ouedraogo J.P."/>
            <person name="Overkamp K.M."/>
            <person name="Park H.-S."/>
            <person name="Perrone G."/>
            <person name="Piumi F."/>
            <person name="Punt P.J."/>
            <person name="Ram A.F."/>
            <person name="Ramon A."/>
            <person name="Rauscher S."/>
            <person name="Record E."/>
            <person name="Riano-Pachon D.M."/>
            <person name="Robert V."/>
            <person name="Roehrig J."/>
            <person name="Ruller R."/>
            <person name="Salamov A."/>
            <person name="Salih N.S."/>
            <person name="Samson R.A."/>
            <person name="Sandor E."/>
            <person name="Sanguinetti M."/>
            <person name="Schuetze T."/>
            <person name="Sepcic K."/>
            <person name="Shelest E."/>
            <person name="Sherlock G."/>
            <person name="Sophianopoulou V."/>
            <person name="Squina F.M."/>
            <person name="Sun H."/>
            <person name="Susca A."/>
            <person name="Todd R.B."/>
            <person name="Tsang A."/>
            <person name="Unkles S.E."/>
            <person name="van de Wiele N."/>
            <person name="van Rossen-Uffink D."/>
            <person name="Oliveira J.V."/>
            <person name="Vesth T.C."/>
            <person name="Visser J."/>
            <person name="Yu J.-H."/>
            <person name="Zhou M."/>
            <person name="Andersen M.R."/>
            <person name="Archer D.B."/>
            <person name="Baker S.E."/>
            <person name="Benoit I."/>
            <person name="Brakhage A.A."/>
            <person name="Braus G.H."/>
            <person name="Fischer R."/>
            <person name="Frisvad J.C."/>
            <person name="Goldman G.H."/>
            <person name="Houbraken J."/>
            <person name="Oakley B."/>
            <person name="Pocsi I."/>
            <person name="Scazzocchio C."/>
            <person name="Seiboth B."/>
            <person name="vanKuyk P.A."/>
            <person name="Wortman J."/>
            <person name="Dyer P.S."/>
            <person name="Grigoriev I.V."/>
        </authorList>
    </citation>
    <scope>NUCLEOTIDE SEQUENCE [LARGE SCALE GENOMIC DNA]</scope>
    <source>
        <strain evidence="4">CBS 583.65</strain>
    </source>
</reference>
<protein>
    <submittedName>
        <fullName evidence="3">Uncharacterized protein</fullName>
    </submittedName>
</protein>
<dbReference type="OrthoDB" id="10553480at2759"/>
<evidence type="ECO:0000256" key="2">
    <source>
        <dbReference type="SAM" id="Phobius"/>
    </source>
</evidence>
<dbReference type="Proteomes" id="UP000184073">
    <property type="component" value="Unassembled WGS sequence"/>
</dbReference>
<keyword evidence="2" id="KW-1133">Transmembrane helix</keyword>
<sequence>MASTINGPPPGVPKRKPLPEAAAPPIPESNSDLEKTTEPVPVPPATDRTPTQKHKLTPWRQLQLRWNQFSLKKQRIIIGALIATLALLALIIGLAVGLTKRHGKGLISPLQTARTSLSPPRTAGPTPAI</sequence>
<dbReference type="AlphaFoldDB" id="A0A1L9PBL9"/>
<gene>
    <name evidence="3" type="ORF">ASPVEDRAFT_486502</name>
</gene>
<evidence type="ECO:0000313" key="3">
    <source>
        <dbReference type="EMBL" id="OJI98929.1"/>
    </source>
</evidence>
<dbReference type="EMBL" id="KV878126">
    <property type="protein sequence ID" value="OJI98929.1"/>
    <property type="molecule type" value="Genomic_DNA"/>
</dbReference>
<dbReference type="RefSeq" id="XP_040664692.1">
    <property type="nucleotide sequence ID" value="XM_040814050.1"/>
</dbReference>
<evidence type="ECO:0000256" key="1">
    <source>
        <dbReference type="SAM" id="MobiDB-lite"/>
    </source>
</evidence>
<accession>A0A1L9PBL9</accession>
<organism evidence="3 4">
    <name type="scientific">Aspergillus versicolor CBS 583.65</name>
    <dbReference type="NCBI Taxonomy" id="1036611"/>
    <lineage>
        <taxon>Eukaryota</taxon>
        <taxon>Fungi</taxon>
        <taxon>Dikarya</taxon>
        <taxon>Ascomycota</taxon>
        <taxon>Pezizomycotina</taxon>
        <taxon>Eurotiomycetes</taxon>
        <taxon>Eurotiomycetidae</taxon>
        <taxon>Eurotiales</taxon>
        <taxon>Aspergillaceae</taxon>
        <taxon>Aspergillus</taxon>
        <taxon>Aspergillus subgen. Nidulantes</taxon>
    </lineage>
</organism>
<keyword evidence="2" id="KW-0812">Transmembrane</keyword>
<name>A0A1L9PBL9_ASPVE</name>
<feature type="transmembrane region" description="Helical" evidence="2">
    <location>
        <begin position="76"/>
        <end position="98"/>
    </location>
</feature>
<dbReference type="GeneID" id="63729561"/>
<evidence type="ECO:0000313" key="4">
    <source>
        <dbReference type="Proteomes" id="UP000184073"/>
    </source>
</evidence>
<keyword evidence="4" id="KW-1185">Reference proteome</keyword>
<keyword evidence="2" id="KW-0472">Membrane</keyword>
<feature type="region of interest" description="Disordered" evidence="1">
    <location>
        <begin position="1"/>
        <end position="57"/>
    </location>
</feature>
<proteinExistence type="predicted"/>